<reference evidence="15" key="1">
    <citation type="submission" date="2015-07" db="EMBL/GenBank/DDBJ databases">
        <title>Genome sequencing project for genomic taxonomy and phylogenomics of Bacillus-like bacteria.</title>
        <authorList>
            <person name="Liu B."/>
            <person name="Wang J."/>
            <person name="Zhu Y."/>
            <person name="Liu G."/>
            <person name="Chen Q."/>
            <person name="Chen Z."/>
            <person name="Lan J."/>
            <person name="Che J."/>
            <person name="Ge C."/>
            <person name="Shi H."/>
            <person name="Pan Z."/>
            <person name="Liu X."/>
        </authorList>
    </citation>
    <scope>NUCLEOTIDE SEQUENCE [LARGE SCALE GENOMIC DNA]</scope>
    <source>
        <strain evidence="15">DSM 9887</strain>
    </source>
</reference>
<reference evidence="13 16" key="3">
    <citation type="submission" date="2019-06" db="EMBL/GenBank/DDBJ databases">
        <title>Whole genome shotgun sequence of Brevibacillus reuszeri NBRC 15719.</title>
        <authorList>
            <person name="Hosoyama A."/>
            <person name="Uohara A."/>
            <person name="Ohji S."/>
            <person name="Ichikawa N."/>
        </authorList>
    </citation>
    <scope>NUCLEOTIDE SEQUENCE [LARGE SCALE GENOMIC DNA]</scope>
    <source>
        <strain evidence="13 16">NBRC 15719</strain>
    </source>
</reference>
<evidence type="ECO:0000256" key="9">
    <source>
        <dbReference type="ARBA" id="ARBA00047911"/>
    </source>
</evidence>
<evidence type="ECO:0000313" key="14">
    <source>
        <dbReference type="EMBL" id="KNB71231.1"/>
    </source>
</evidence>
<dbReference type="GO" id="GO:0005829">
    <property type="term" value="C:cytosol"/>
    <property type="evidence" value="ECO:0007669"/>
    <property type="project" value="TreeGrafter"/>
</dbReference>
<comment type="function">
    <text evidence="12">Acts on the D-isomers of alanine, leucine, aspartate, glutamate, aminobutyrate, norvaline and asparagine. The enzyme transfers an amino group from a substrate D-amino acid to the pyridoxal phosphate cofactor to form pyridoxamine and an alpha-keto acid in the first half-reaction.</text>
</comment>
<dbReference type="EMBL" id="BJON01000002">
    <property type="protein sequence ID" value="GED66499.1"/>
    <property type="molecule type" value="Genomic_DNA"/>
</dbReference>
<dbReference type="Gene3D" id="3.20.10.10">
    <property type="entry name" value="D-amino Acid Aminotransferase, subunit A, domain 2"/>
    <property type="match status" value="1"/>
</dbReference>
<dbReference type="EC" id="2.6.1.21" evidence="4 12"/>
<evidence type="ECO:0000256" key="2">
    <source>
        <dbReference type="ARBA" id="ARBA00009320"/>
    </source>
</evidence>
<evidence type="ECO:0000256" key="8">
    <source>
        <dbReference type="ARBA" id="ARBA00022898"/>
    </source>
</evidence>
<dbReference type="InterPro" id="IPR005784">
    <property type="entry name" value="D_amino_transT"/>
</dbReference>
<organism evidence="14 15">
    <name type="scientific">Brevibacillus reuszeri</name>
    <dbReference type="NCBI Taxonomy" id="54915"/>
    <lineage>
        <taxon>Bacteria</taxon>
        <taxon>Bacillati</taxon>
        <taxon>Bacillota</taxon>
        <taxon>Bacilli</taxon>
        <taxon>Bacillales</taxon>
        <taxon>Paenibacillaceae</taxon>
        <taxon>Brevibacillus</taxon>
    </lineage>
</organism>
<dbReference type="PATRIC" id="fig|54915.3.peg.3258"/>
<evidence type="ECO:0000256" key="3">
    <source>
        <dbReference type="ARBA" id="ARBA00011738"/>
    </source>
</evidence>
<keyword evidence="16" id="KW-1185">Reference proteome</keyword>
<dbReference type="InterPro" id="IPR043131">
    <property type="entry name" value="BCAT-like_N"/>
</dbReference>
<dbReference type="InterPro" id="IPR043132">
    <property type="entry name" value="BCAT-like_C"/>
</dbReference>
<dbReference type="GO" id="GO:0046394">
    <property type="term" value="P:carboxylic acid biosynthetic process"/>
    <property type="evidence" value="ECO:0007669"/>
    <property type="project" value="UniProtKB-ARBA"/>
</dbReference>
<dbReference type="EMBL" id="LGIQ01000009">
    <property type="protein sequence ID" value="KNB71231.1"/>
    <property type="molecule type" value="Genomic_DNA"/>
</dbReference>
<dbReference type="Gene3D" id="3.30.470.10">
    <property type="match status" value="1"/>
</dbReference>
<dbReference type="Pfam" id="PF01063">
    <property type="entry name" value="Aminotran_4"/>
    <property type="match status" value="1"/>
</dbReference>
<dbReference type="RefSeq" id="WP_049740265.1">
    <property type="nucleotide sequence ID" value="NZ_BJON01000002.1"/>
</dbReference>
<evidence type="ECO:0000256" key="10">
    <source>
        <dbReference type="RuleBase" id="RU004106"/>
    </source>
</evidence>
<comment type="similarity">
    <text evidence="2 10">Belongs to the class-IV pyridoxal-phosphate-dependent aminotransferase family.</text>
</comment>
<dbReference type="InterPro" id="IPR036038">
    <property type="entry name" value="Aminotransferase-like"/>
</dbReference>
<evidence type="ECO:0000313" key="16">
    <source>
        <dbReference type="Proteomes" id="UP000319578"/>
    </source>
</evidence>
<dbReference type="CDD" id="cd01558">
    <property type="entry name" value="D-AAT_like"/>
    <property type="match status" value="1"/>
</dbReference>
<dbReference type="Proteomes" id="UP000036834">
    <property type="component" value="Unassembled WGS sequence"/>
</dbReference>
<comment type="caution">
    <text evidence="14">The sequence shown here is derived from an EMBL/GenBank/DDBJ whole genome shotgun (WGS) entry which is preliminary data.</text>
</comment>
<dbReference type="InterPro" id="IPR050571">
    <property type="entry name" value="Class-IV_PLP-Dep_Aminotrnsfr"/>
</dbReference>
<dbReference type="GO" id="GO:0008652">
    <property type="term" value="P:amino acid biosynthetic process"/>
    <property type="evidence" value="ECO:0007669"/>
    <property type="project" value="UniProtKB-ARBA"/>
</dbReference>
<comment type="catalytic activity">
    <reaction evidence="9 12">
        <text>D-alanine + 2-oxoglutarate = D-glutamate + pyruvate</text>
        <dbReference type="Rhea" id="RHEA:15869"/>
        <dbReference type="ChEBI" id="CHEBI:15361"/>
        <dbReference type="ChEBI" id="CHEBI:16810"/>
        <dbReference type="ChEBI" id="CHEBI:29986"/>
        <dbReference type="ChEBI" id="CHEBI:57416"/>
        <dbReference type="EC" id="2.6.1.21"/>
    </reaction>
</comment>
<dbReference type="OrthoDB" id="9805628at2"/>
<proteinExistence type="inferred from homology"/>
<dbReference type="NCBIfam" id="TIGR01121">
    <property type="entry name" value="D_amino_aminoT"/>
    <property type="match status" value="1"/>
</dbReference>
<protein>
    <recommendedName>
        <fullName evidence="5 12">D-alanine aminotransferase</fullName>
        <ecNumber evidence="4 12">2.6.1.21</ecNumber>
    </recommendedName>
</protein>
<dbReference type="SUPFAM" id="SSF56752">
    <property type="entry name" value="D-aminoacid aminotransferase-like PLP-dependent enzymes"/>
    <property type="match status" value="1"/>
</dbReference>
<accession>A0A0K9YRD0</accession>
<dbReference type="STRING" id="54915.ADS79_20695"/>
<dbReference type="PANTHER" id="PTHR42743:SF10">
    <property type="entry name" value="D-ALANINE AMINOTRANSFERASE"/>
    <property type="match status" value="1"/>
</dbReference>
<evidence type="ECO:0000256" key="7">
    <source>
        <dbReference type="ARBA" id="ARBA00022679"/>
    </source>
</evidence>
<keyword evidence="8 11" id="KW-0663">Pyridoxal phosphate</keyword>
<dbReference type="GO" id="GO:0046416">
    <property type="term" value="P:D-amino acid metabolic process"/>
    <property type="evidence" value="ECO:0007669"/>
    <property type="project" value="InterPro"/>
</dbReference>
<dbReference type="PANTHER" id="PTHR42743">
    <property type="entry name" value="AMINO-ACID AMINOTRANSFERASE"/>
    <property type="match status" value="1"/>
</dbReference>
<dbReference type="AlphaFoldDB" id="A0A0K9YRD0"/>
<dbReference type="GO" id="GO:0047810">
    <property type="term" value="F:D-alanine-2-oxoglutarate aminotransferase activity"/>
    <property type="evidence" value="ECO:0007669"/>
    <property type="project" value="UniProtKB-EC"/>
</dbReference>
<evidence type="ECO:0000313" key="13">
    <source>
        <dbReference type="EMBL" id="GED66499.1"/>
    </source>
</evidence>
<evidence type="ECO:0000313" key="15">
    <source>
        <dbReference type="Proteomes" id="UP000036834"/>
    </source>
</evidence>
<keyword evidence="7 14" id="KW-0808">Transferase</keyword>
<evidence type="ECO:0000256" key="5">
    <source>
        <dbReference type="ARBA" id="ARBA00021779"/>
    </source>
</evidence>
<evidence type="ECO:0000256" key="4">
    <source>
        <dbReference type="ARBA" id="ARBA00012874"/>
    </source>
</evidence>
<dbReference type="PROSITE" id="PS00770">
    <property type="entry name" value="AA_TRANSFER_CLASS_4"/>
    <property type="match status" value="1"/>
</dbReference>
<dbReference type="Proteomes" id="UP000319578">
    <property type="component" value="Unassembled WGS sequence"/>
</dbReference>
<dbReference type="FunFam" id="3.20.10.10:FF:000002">
    <property type="entry name" value="D-alanine aminotransferase"/>
    <property type="match status" value="1"/>
</dbReference>
<name>A0A0K9YRD0_9BACL</name>
<comment type="subunit">
    <text evidence="3">Homodimer.</text>
</comment>
<dbReference type="InterPro" id="IPR001544">
    <property type="entry name" value="Aminotrans_IV"/>
</dbReference>
<evidence type="ECO:0000256" key="1">
    <source>
        <dbReference type="ARBA" id="ARBA00001933"/>
    </source>
</evidence>
<reference evidence="14" key="2">
    <citation type="submission" date="2015-07" db="EMBL/GenBank/DDBJ databases">
        <title>MeaNS - Measles Nucleotide Surveillance Program.</title>
        <authorList>
            <person name="Tran T."/>
            <person name="Druce J."/>
        </authorList>
    </citation>
    <scope>NUCLEOTIDE SEQUENCE</scope>
    <source>
        <strain evidence="14">DSM 9887</strain>
    </source>
</reference>
<sequence length="283" mass="31909">MLYVDGNWVEEGQLAVHPEDRGYNFGDGIYEVVRIYKGKMYQWEGHLTRLYRSAREIMLDLPWRPEELSEIALQLIEKNNLTDQDDASLYLQISRGTAPRVHDIPSGIKPVIMAFVRKKARPLEDMKKGWSAMLVDDIRWQRCDIKTLNLLGAVMVKQYAKNAGAQESILHRNGTITECSSSNLFAVKNGALYTHPADYMVLHGITRQSVIDLAKENGIAVHEEAFDITFLKQADELFLTSTTAEIMSLISVDGHPIGDGQVGPVVKKLQALFEQHINESVLV</sequence>
<evidence type="ECO:0000256" key="12">
    <source>
        <dbReference type="RuleBase" id="RU004520"/>
    </source>
</evidence>
<gene>
    <name evidence="13" type="primary">dat</name>
    <name evidence="14" type="ORF">ADS79_20695</name>
    <name evidence="13" type="ORF">BRE01_02010</name>
</gene>
<dbReference type="InterPro" id="IPR018300">
    <property type="entry name" value="Aminotrans_IV_CS"/>
</dbReference>
<evidence type="ECO:0000256" key="6">
    <source>
        <dbReference type="ARBA" id="ARBA00022576"/>
    </source>
</evidence>
<evidence type="ECO:0000256" key="11">
    <source>
        <dbReference type="RuleBase" id="RU004516"/>
    </source>
</evidence>
<dbReference type="GO" id="GO:0030170">
    <property type="term" value="F:pyridoxal phosphate binding"/>
    <property type="evidence" value="ECO:0007669"/>
    <property type="project" value="InterPro"/>
</dbReference>
<keyword evidence="6 14" id="KW-0032">Aminotransferase</keyword>
<comment type="cofactor">
    <cofactor evidence="1 11">
        <name>pyridoxal 5'-phosphate</name>
        <dbReference type="ChEBI" id="CHEBI:597326"/>
    </cofactor>
</comment>